<name>A0A3M7T7K3_BRAPC</name>
<dbReference type="InterPro" id="IPR005135">
    <property type="entry name" value="Endo/exonuclease/phosphatase"/>
</dbReference>
<dbReference type="GO" id="GO:0003964">
    <property type="term" value="F:RNA-directed DNA polymerase activity"/>
    <property type="evidence" value="ECO:0007669"/>
    <property type="project" value="UniProtKB-KW"/>
</dbReference>
<proteinExistence type="predicted"/>
<dbReference type="InterPro" id="IPR036691">
    <property type="entry name" value="Endo/exonu/phosph_ase_sf"/>
</dbReference>
<accession>A0A3M7T7K3</accession>
<sequence>MKIHNDHFYNKLTNSIFDSEIDIGNCFGEILKDTFSLDNDFINKQSIKFVKITLSELKEAINKAKDQSAMGFDKIHNKMLKNLPNPFLIRSHGYANGRFAQINVATQFSQKIRNLIIPNSYQQLKSQYIIQSSETILEPKQPQPTPNTPNYSQSTPLPEMIPFTQQPLISNQEEKQNYTLSICTLNCKNLLGNFHFVNELTNHTDIIFLQETWLKTSKQGKQLLNKDFKFIHKSSMAPEYSVGRPHGGTGWLIKKEIHKIANIEFVSDRISLCQINNTYLIGVNMNFEGPADSVVKFEALIGQITNLIDKIYREKTEANICILGDFNTDLNHKNPNEITQPETLGKSRIDHVLANEFLTDKVEQINILSGLEHQSNTSDHYAIKIDLKNIGLKKIDLKRKSIGLTS</sequence>
<dbReference type="AlphaFoldDB" id="A0A3M7T7K3"/>
<dbReference type="OrthoDB" id="7476844at2759"/>
<gene>
    <name evidence="2" type="ORF">BpHYR1_046225</name>
</gene>
<reference evidence="2 3" key="1">
    <citation type="journal article" date="2018" name="Sci. Rep.">
        <title>Genomic signatures of local adaptation to the degree of environmental predictability in rotifers.</title>
        <authorList>
            <person name="Franch-Gras L."/>
            <person name="Hahn C."/>
            <person name="Garcia-Roger E.M."/>
            <person name="Carmona M.J."/>
            <person name="Serra M."/>
            <person name="Gomez A."/>
        </authorList>
    </citation>
    <scope>NUCLEOTIDE SEQUENCE [LARGE SCALE GENOMIC DNA]</scope>
    <source>
        <strain evidence="2">HYR1</strain>
    </source>
</reference>
<dbReference type="Pfam" id="PF03372">
    <property type="entry name" value="Exo_endo_phos"/>
    <property type="match status" value="1"/>
</dbReference>
<organism evidence="2 3">
    <name type="scientific">Brachionus plicatilis</name>
    <name type="common">Marine rotifer</name>
    <name type="synonym">Brachionus muelleri</name>
    <dbReference type="NCBI Taxonomy" id="10195"/>
    <lineage>
        <taxon>Eukaryota</taxon>
        <taxon>Metazoa</taxon>
        <taxon>Spiralia</taxon>
        <taxon>Gnathifera</taxon>
        <taxon>Rotifera</taxon>
        <taxon>Eurotatoria</taxon>
        <taxon>Monogononta</taxon>
        <taxon>Pseudotrocha</taxon>
        <taxon>Ploima</taxon>
        <taxon>Brachionidae</taxon>
        <taxon>Brachionus</taxon>
    </lineage>
</organism>
<keyword evidence="3" id="KW-1185">Reference proteome</keyword>
<evidence type="ECO:0000313" key="2">
    <source>
        <dbReference type="EMBL" id="RNA44022.1"/>
    </source>
</evidence>
<feature type="domain" description="Endonuclease/exonuclease/phosphatase" evidence="1">
    <location>
        <begin position="199"/>
        <end position="380"/>
    </location>
</feature>
<keyword evidence="2" id="KW-0808">Transferase</keyword>
<dbReference type="Proteomes" id="UP000276133">
    <property type="component" value="Unassembled WGS sequence"/>
</dbReference>
<dbReference type="SUPFAM" id="SSF56219">
    <property type="entry name" value="DNase I-like"/>
    <property type="match status" value="1"/>
</dbReference>
<evidence type="ECO:0000259" key="1">
    <source>
        <dbReference type="Pfam" id="PF03372"/>
    </source>
</evidence>
<comment type="caution">
    <text evidence="2">The sequence shown here is derived from an EMBL/GenBank/DDBJ whole genome shotgun (WGS) entry which is preliminary data.</text>
</comment>
<keyword evidence="2" id="KW-0695">RNA-directed DNA polymerase</keyword>
<keyword evidence="2" id="KW-0548">Nucleotidyltransferase</keyword>
<evidence type="ECO:0000313" key="3">
    <source>
        <dbReference type="Proteomes" id="UP000276133"/>
    </source>
</evidence>
<protein>
    <submittedName>
        <fullName evidence="2">RNA-directed DNA polymerase from mobile element jockey-like</fullName>
    </submittedName>
</protein>
<dbReference type="Gene3D" id="3.60.10.10">
    <property type="entry name" value="Endonuclease/exonuclease/phosphatase"/>
    <property type="match status" value="1"/>
</dbReference>
<dbReference type="EMBL" id="REGN01000164">
    <property type="protein sequence ID" value="RNA44022.1"/>
    <property type="molecule type" value="Genomic_DNA"/>
</dbReference>